<keyword evidence="2" id="KW-0969">Cilium</keyword>
<reference evidence="2" key="1">
    <citation type="submission" date="2023-03" db="EMBL/GenBank/DDBJ databases">
        <authorList>
            <person name="Steffen K."/>
            <person name="Cardenas P."/>
        </authorList>
    </citation>
    <scope>NUCLEOTIDE SEQUENCE</scope>
</reference>
<accession>A0AA35TEW2</accession>
<evidence type="ECO:0000256" key="1">
    <source>
        <dbReference type="SAM" id="MobiDB-lite"/>
    </source>
</evidence>
<dbReference type="EMBL" id="CASHTH010003603">
    <property type="protein sequence ID" value="CAI8047055.1"/>
    <property type="molecule type" value="Genomic_DNA"/>
</dbReference>
<dbReference type="Gene3D" id="2.60.40.10">
    <property type="entry name" value="Immunoglobulins"/>
    <property type="match status" value="2"/>
</dbReference>
<dbReference type="PANTHER" id="PTHR45912">
    <property type="entry name" value="CILIA- AND FLAGELLA-ASSOCIATED PROTEIN 47"/>
    <property type="match status" value="1"/>
</dbReference>
<feature type="region of interest" description="Disordered" evidence="1">
    <location>
        <begin position="88"/>
        <end position="115"/>
    </location>
</feature>
<feature type="compositionally biased region" description="Low complexity" evidence="1">
    <location>
        <begin position="203"/>
        <end position="213"/>
    </location>
</feature>
<feature type="compositionally biased region" description="Basic residues" evidence="1">
    <location>
        <begin position="215"/>
        <end position="224"/>
    </location>
</feature>
<evidence type="ECO:0000313" key="2">
    <source>
        <dbReference type="EMBL" id="CAI8047055.1"/>
    </source>
</evidence>
<feature type="region of interest" description="Disordered" evidence="1">
    <location>
        <begin position="198"/>
        <end position="233"/>
    </location>
</feature>
<comment type="caution">
    <text evidence="2">The sequence shown here is derived from an EMBL/GenBank/DDBJ whole genome shotgun (WGS) entry which is preliminary data.</text>
</comment>
<organism evidence="2 3">
    <name type="scientific">Geodia barretti</name>
    <name type="common">Barrett's horny sponge</name>
    <dbReference type="NCBI Taxonomy" id="519541"/>
    <lineage>
        <taxon>Eukaryota</taxon>
        <taxon>Metazoa</taxon>
        <taxon>Porifera</taxon>
        <taxon>Demospongiae</taxon>
        <taxon>Heteroscleromorpha</taxon>
        <taxon>Tetractinellida</taxon>
        <taxon>Astrophorina</taxon>
        <taxon>Geodiidae</taxon>
        <taxon>Geodia</taxon>
    </lineage>
</organism>
<name>A0AA35TEW2_GEOBA</name>
<dbReference type="GO" id="GO:0060271">
    <property type="term" value="P:cilium assembly"/>
    <property type="evidence" value="ECO:0007669"/>
    <property type="project" value="TreeGrafter"/>
</dbReference>
<keyword evidence="3" id="KW-1185">Reference proteome</keyword>
<dbReference type="Proteomes" id="UP001174909">
    <property type="component" value="Unassembled WGS sequence"/>
</dbReference>
<proteinExistence type="predicted"/>
<keyword evidence="2" id="KW-0282">Flagellum</keyword>
<gene>
    <name evidence="2" type="ORF">GBAR_LOCUS26009</name>
</gene>
<sequence length="455" mass="50025">MSPTTQHVKVHNKSDTLPLYFTTHRVPHYTCHPPSGHIPPSHTLTLSLTFTPKQLGPLNARLLIDILTSDSRSGKEGGIVKTLVVDLRGEGVSPGPGGRGRGDESGSNINYAHPDDMATSIRPYDGYQVVTPYTRTPRYTYVDRDYAYSEAERREIQWHRDHYLHYLRHSQALRLWNRRERALVAAACGPERELGLLPLKAPSNSPTVSSDSSARWRKKRRGRGAGKPGIMTTDDVTTATSVDLREVEQCSTTAESQQAASEVNAALSPYQLSLITICPGVLDYGVIAVSSVVEKTVTIKNSLNQHICFTFKLAGSGVKSPLFPSSSSSSSSSSHLVLPPLSYTNLPFTIHRDTTGLLERCVECLVNTRHVVRLPVRVETVPSPSPSPPTPSPSHNLQLPLPLLVTLSVHYDTHVCNRVVHASHSTYVGIQKPLNASNVMKLCIIPRVARIYAQF</sequence>
<evidence type="ECO:0000313" key="3">
    <source>
        <dbReference type="Proteomes" id="UP001174909"/>
    </source>
</evidence>
<dbReference type="GO" id="GO:0005929">
    <property type="term" value="C:cilium"/>
    <property type="evidence" value="ECO:0007669"/>
    <property type="project" value="TreeGrafter"/>
</dbReference>
<dbReference type="AlphaFoldDB" id="A0AA35TEW2"/>
<dbReference type="InterPro" id="IPR013783">
    <property type="entry name" value="Ig-like_fold"/>
</dbReference>
<dbReference type="PANTHER" id="PTHR45912:SF3">
    <property type="entry name" value="CILIA- AND FLAGELLA-ASSOCIATED PROTEIN 47"/>
    <property type="match status" value="1"/>
</dbReference>
<protein>
    <submittedName>
        <fullName evidence="2">Cilia- and flagella-associated protein 47</fullName>
    </submittedName>
</protein>
<keyword evidence="2" id="KW-0966">Cell projection</keyword>